<dbReference type="InterPro" id="IPR012337">
    <property type="entry name" value="RNaseH-like_sf"/>
</dbReference>
<dbReference type="AlphaFoldDB" id="A0A5B6WMU6"/>
<sequence>MARRSIMKKGKIDGLPKFGGKNIVMVVVDRLSKHAHFITLAHLFSTFSVAHAFLDNIYNLHGVPCSIVSNRDKVFLSTFWKELF</sequence>
<gene>
    <name evidence="1" type="ORF">EPI10_005373</name>
</gene>
<reference evidence="1" key="1">
    <citation type="submission" date="2019-08" db="EMBL/GenBank/DDBJ databases">
        <authorList>
            <person name="Liu F."/>
        </authorList>
    </citation>
    <scope>NUCLEOTIDE SEQUENCE [LARGE SCALE GENOMIC DNA]</scope>
    <source>
        <strain evidence="1">PA1801</strain>
        <tissue evidence="1">Leaf</tissue>
    </source>
</reference>
<organism evidence="1 2">
    <name type="scientific">Gossypium australe</name>
    <dbReference type="NCBI Taxonomy" id="47621"/>
    <lineage>
        <taxon>Eukaryota</taxon>
        <taxon>Viridiplantae</taxon>
        <taxon>Streptophyta</taxon>
        <taxon>Embryophyta</taxon>
        <taxon>Tracheophyta</taxon>
        <taxon>Spermatophyta</taxon>
        <taxon>Magnoliopsida</taxon>
        <taxon>eudicotyledons</taxon>
        <taxon>Gunneridae</taxon>
        <taxon>Pentapetalae</taxon>
        <taxon>rosids</taxon>
        <taxon>malvids</taxon>
        <taxon>Malvales</taxon>
        <taxon>Malvaceae</taxon>
        <taxon>Malvoideae</taxon>
        <taxon>Gossypium</taxon>
    </lineage>
</organism>
<dbReference type="Proteomes" id="UP000325315">
    <property type="component" value="Unassembled WGS sequence"/>
</dbReference>
<dbReference type="EMBL" id="SMMG02000002">
    <property type="protein sequence ID" value="KAA3483181.1"/>
    <property type="molecule type" value="Genomic_DNA"/>
</dbReference>
<dbReference type="SUPFAM" id="SSF53098">
    <property type="entry name" value="Ribonuclease H-like"/>
    <property type="match status" value="1"/>
</dbReference>
<name>A0A5B6WMU6_9ROSI</name>
<dbReference type="Gene3D" id="3.30.420.10">
    <property type="entry name" value="Ribonuclease H-like superfamily/Ribonuclease H"/>
    <property type="match status" value="1"/>
</dbReference>
<keyword evidence="2" id="KW-1185">Reference proteome</keyword>
<evidence type="ECO:0000313" key="1">
    <source>
        <dbReference type="EMBL" id="KAA3483181.1"/>
    </source>
</evidence>
<dbReference type="PANTHER" id="PTHR35046:SF18">
    <property type="entry name" value="RNA-DIRECTED DNA POLYMERASE"/>
    <property type="match status" value="1"/>
</dbReference>
<dbReference type="GO" id="GO:0003676">
    <property type="term" value="F:nucleic acid binding"/>
    <property type="evidence" value="ECO:0007669"/>
    <property type="project" value="InterPro"/>
</dbReference>
<proteinExistence type="predicted"/>
<accession>A0A5B6WMU6</accession>
<evidence type="ECO:0000313" key="2">
    <source>
        <dbReference type="Proteomes" id="UP000325315"/>
    </source>
</evidence>
<protein>
    <submittedName>
        <fullName evidence="1">Gypsy/Ty-3 retroelement polyprotein</fullName>
    </submittedName>
</protein>
<comment type="caution">
    <text evidence="1">The sequence shown here is derived from an EMBL/GenBank/DDBJ whole genome shotgun (WGS) entry which is preliminary data.</text>
</comment>
<dbReference type="OrthoDB" id="998229at2759"/>
<dbReference type="PANTHER" id="PTHR35046">
    <property type="entry name" value="ZINC KNUCKLE (CCHC-TYPE) FAMILY PROTEIN"/>
    <property type="match status" value="1"/>
</dbReference>
<dbReference type="InterPro" id="IPR036397">
    <property type="entry name" value="RNaseH_sf"/>
</dbReference>